<accession>A0ABT6UA50</accession>
<evidence type="ECO:0000256" key="1">
    <source>
        <dbReference type="SAM" id="SignalP"/>
    </source>
</evidence>
<feature type="signal peptide" evidence="1">
    <location>
        <begin position="1"/>
        <end position="18"/>
    </location>
</feature>
<dbReference type="RefSeq" id="WP_047539747.1">
    <property type="nucleotide sequence ID" value="NZ_BLRF01000014.1"/>
</dbReference>
<dbReference type="EMBL" id="JAOTLW010000006">
    <property type="protein sequence ID" value="MDI5831349.1"/>
    <property type="molecule type" value="Genomic_DNA"/>
</dbReference>
<keyword evidence="1" id="KW-0732">Signal</keyword>
<comment type="caution">
    <text evidence="2">The sequence shown here is derived from an EMBL/GenBank/DDBJ whole genome shotgun (WGS) entry which is preliminary data.</text>
</comment>
<evidence type="ECO:0000313" key="3">
    <source>
        <dbReference type="Proteomes" id="UP001159075"/>
    </source>
</evidence>
<feature type="chain" id="PRO_5047020360" evidence="1">
    <location>
        <begin position="19"/>
        <end position="167"/>
    </location>
</feature>
<proteinExistence type="predicted"/>
<keyword evidence="3" id="KW-1185">Reference proteome</keyword>
<protein>
    <submittedName>
        <fullName evidence="2">Uncharacterized protein</fullName>
    </submittedName>
</protein>
<name>A0ABT6UA50_9GAMM</name>
<dbReference type="Proteomes" id="UP001159075">
    <property type="component" value="Unassembled WGS sequence"/>
</dbReference>
<evidence type="ECO:0000313" key="2">
    <source>
        <dbReference type="EMBL" id="MDI5831349.1"/>
    </source>
</evidence>
<gene>
    <name evidence="2" type="ORF">ODY93_07215</name>
</gene>
<organism evidence="2 3">
    <name type="scientific">Shewanella xiamenensis</name>
    <dbReference type="NCBI Taxonomy" id="332186"/>
    <lineage>
        <taxon>Bacteria</taxon>
        <taxon>Pseudomonadati</taxon>
        <taxon>Pseudomonadota</taxon>
        <taxon>Gammaproteobacteria</taxon>
        <taxon>Alteromonadales</taxon>
        <taxon>Shewanellaceae</taxon>
        <taxon>Shewanella</taxon>
    </lineage>
</organism>
<reference evidence="2 3" key="1">
    <citation type="submission" date="2022-09" db="EMBL/GenBank/DDBJ databases">
        <title>The outer-membrane cytochrome OmcA is essential for infection of Shewanella oneidensis by a zebrafish-associated bacteriophage.</title>
        <authorList>
            <person name="Grenfell A.W."/>
            <person name="Intile P."/>
            <person name="Mcfarlane J."/>
            <person name="Leung D."/>
            <person name="Abdalla K."/>
            <person name="Wold M."/>
            <person name="Kees E."/>
            <person name="Gralnick J."/>
        </authorList>
    </citation>
    <scope>NUCLEOTIDE SEQUENCE [LARGE SCALE GENOMIC DNA]</scope>
    <source>
        <strain evidence="2 3">NF-5</strain>
    </source>
</reference>
<sequence>MKYLVVLLSIFICSFTVAVNAITFTKDEQYIGLDLTPLCTVDGQVTLTLTNTSGQKLFVDPHIADPALFDLARARMYLRNANDNKLIGMSPLSEYVKTSNWSVLPVGGVITYPIDFTKHVALDTAKFYRAGAEIRMKILLDNGQEVVVKIDSAILNKYVDIKPDCFI</sequence>